<dbReference type="EMBL" id="ABEU02000004">
    <property type="status" value="NOT_ANNOTATED_CDS"/>
    <property type="molecule type" value="Genomic_DNA"/>
</dbReference>
<evidence type="ECO:0000313" key="9">
    <source>
        <dbReference type="EnsemblPlants" id="Pp3c4_12350V3.2"/>
    </source>
</evidence>
<feature type="transmembrane region" description="Helical" evidence="7">
    <location>
        <begin position="397"/>
        <end position="415"/>
    </location>
</feature>
<dbReference type="InterPro" id="IPR037185">
    <property type="entry name" value="EmrE-like"/>
</dbReference>
<dbReference type="InterPro" id="IPR030184">
    <property type="entry name" value="WAT1-related"/>
</dbReference>
<feature type="compositionally biased region" description="Polar residues" evidence="6">
    <location>
        <begin position="60"/>
        <end position="69"/>
    </location>
</feature>
<feature type="transmembrane region" description="Helical" evidence="7">
    <location>
        <begin position="370"/>
        <end position="391"/>
    </location>
</feature>
<reference evidence="9 10" key="1">
    <citation type="journal article" date="2008" name="Science">
        <title>The Physcomitrella genome reveals evolutionary insights into the conquest of land by plants.</title>
        <authorList>
            <person name="Rensing S."/>
            <person name="Lang D."/>
            <person name="Zimmer A."/>
            <person name="Terry A."/>
            <person name="Salamov A."/>
            <person name="Shapiro H."/>
            <person name="Nishiyama T."/>
            <person name="Perroud P.-F."/>
            <person name="Lindquist E."/>
            <person name="Kamisugi Y."/>
            <person name="Tanahashi T."/>
            <person name="Sakakibara K."/>
            <person name="Fujita T."/>
            <person name="Oishi K."/>
            <person name="Shin-I T."/>
            <person name="Kuroki Y."/>
            <person name="Toyoda A."/>
            <person name="Suzuki Y."/>
            <person name="Hashimoto A."/>
            <person name="Yamaguchi K."/>
            <person name="Sugano A."/>
            <person name="Kohara Y."/>
            <person name="Fujiyama A."/>
            <person name="Anterola A."/>
            <person name="Aoki S."/>
            <person name="Ashton N."/>
            <person name="Barbazuk W.B."/>
            <person name="Barker E."/>
            <person name="Bennetzen J."/>
            <person name="Bezanilla M."/>
            <person name="Blankenship R."/>
            <person name="Cho S.H."/>
            <person name="Dutcher S."/>
            <person name="Estelle M."/>
            <person name="Fawcett J.A."/>
            <person name="Gundlach H."/>
            <person name="Hanada K."/>
            <person name="Heyl A."/>
            <person name="Hicks K.A."/>
            <person name="Hugh J."/>
            <person name="Lohr M."/>
            <person name="Mayer K."/>
            <person name="Melkozernov A."/>
            <person name="Murata T."/>
            <person name="Nelson D."/>
            <person name="Pils B."/>
            <person name="Prigge M."/>
            <person name="Reiss B."/>
            <person name="Renner T."/>
            <person name="Rombauts S."/>
            <person name="Rushton P."/>
            <person name="Sanderfoot A."/>
            <person name="Schween G."/>
            <person name="Shiu S.-H."/>
            <person name="Stueber K."/>
            <person name="Theodoulou F.L."/>
            <person name="Tu H."/>
            <person name="Van de Peer Y."/>
            <person name="Verrier P.J."/>
            <person name="Waters E."/>
            <person name="Wood A."/>
            <person name="Yang L."/>
            <person name="Cove D."/>
            <person name="Cuming A."/>
            <person name="Hasebe M."/>
            <person name="Lucas S."/>
            <person name="Mishler D.B."/>
            <person name="Reski R."/>
            <person name="Grigoriev I."/>
            <person name="Quatrano R.S."/>
            <person name="Boore J.L."/>
        </authorList>
    </citation>
    <scope>NUCLEOTIDE SEQUENCE [LARGE SCALE GENOMIC DNA]</scope>
    <source>
        <strain evidence="9 10">cv. Gransden 2004</strain>
    </source>
</reference>
<feature type="transmembrane region" description="Helical" evidence="7">
    <location>
        <begin position="306"/>
        <end position="326"/>
    </location>
</feature>
<gene>
    <name evidence="9" type="primary">LOC112281938</name>
</gene>
<keyword evidence="3 7" id="KW-0812">Transmembrane</keyword>
<keyword evidence="5 7" id="KW-0472">Membrane</keyword>
<feature type="transmembrane region" description="Helical" evidence="7">
    <location>
        <begin position="191"/>
        <end position="213"/>
    </location>
</feature>
<keyword evidence="4 7" id="KW-1133">Transmembrane helix</keyword>
<evidence type="ECO:0000256" key="5">
    <source>
        <dbReference type="ARBA" id="ARBA00023136"/>
    </source>
</evidence>
<dbReference type="KEGG" id="ppp:112281938"/>
<evidence type="ECO:0000256" key="7">
    <source>
        <dbReference type="SAM" id="Phobius"/>
    </source>
</evidence>
<dbReference type="OrthoDB" id="1728340at2759"/>
<evidence type="ECO:0000256" key="3">
    <source>
        <dbReference type="ARBA" id="ARBA00022692"/>
    </source>
</evidence>
<keyword evidence="10" id="KW-1185">Reference proteome</keyword>
<dbReference type="Pfam" id="PF00892">
    <property type="entry name" value="EamA"/>
    <property type="match status" value="2"/>
</dbReference>
<dbReference type="EnsemblPlants" id="Pp3c4_12350V3.2">
    <property type="protein sequence ID" value="Pp3c4_12350V3.2"/>
    <property type="gene ID" value="Pp3c4_12350"/>
</dbReference>
<protein>
    <recommendedName>
        <fullName evidence="8">EamA domain-containing protein</fullName>
    </recommendedName>
</protein>
<organism evidence="9 10">
    <name type="scientific">Physcomitrium patens</name>
    <name type="common">Spreading-leaved earth moss</name>
    <name type="synonym">Physcomitrella patens</name>
    <dbReference type="NCBI Taxonomy" id="3218"/>
    <lineage>
        <taxon>Eukaryota</taxon>
        <taxon>Viridiplantae</taxon>
        <taxon>Streptophyta</taxon>
        <taxon>Embryophyta</taxon>
        <taxon>Bryophyta</taxon>
        <taxon>Bryophytina</taxon>
        <taxon>Bryopsida</taxon>
        <taxon>Funariidae</taxon>
        <taxon>Funariales</taxon>
        <taxon>Funariaceae</taxon>
        <taxon>Physcomitrium</taxon>
    </lineage>
</organism>
<feature type="transmembrane region" description="Helical" evidence="7">
    <location>
        <begin position="162"/>
        <end position="185"/>
    </location>
</feature>
<evidence type="ECO:0000256" key="2">
    <source>
        <dbReference type="ARBA" id="ARBA00007635"/>
    </source>
</evidence>
<dbReference type="InterPro" id="IPR000620">
    <property type="entry name" value="EamA_dom"/>
</dbReference>
<dbReference type="GO" id="GO:0005886">
    <property type="term" value="C:plasma membrane"/>
    <property type="evidence" value="ECO:0000318"/>
    <property type="project" value="GO_Central"/>
</dbReference>
<feature type="transmembrane region" description="Helical" evidence="7">
    <location>
        <begin position="98"/>
        <end position="117"/>
    </location>
</feature>
<proteinExistence type="inferred from homology"/>
<comment type="similarity">
    <text evidence="2">Belongs to the drug/metabolite transporter (DMT) superfamily. Plant drug/metabolite exporter (P-DME) (TC 2.A.7.4) family.</text>
</comment>
<evidence type="ECO:0000256" key="4">
    <source>
        <dbReference type="ARBA" id="ARBA00022989"/>
    </source>
</evidence>
<evidence type="ECO:0000256" key="6">
    <source>
        <dbReference type="SAM" id="MobiDB-lite"/>
    </source>
</evidence>
<sequence>MALHLSLHLVLHRNWVACSDAIRVCVFVSAILLFAEANVALGLLMTPVVRVQEDHLSGPPRSTKSNVPHQTGADPGKAIYSGISVSRGMVDEGWLDRAKVHGAMILCGAGYGGYFVFSKACLTGGVDPFVFSMYRDCIGCITLFVYASVFERQHWSKISLEIVGLLFAMAIFGVYLQQLLFLIGLKYTNVIFSSLMMNCIPVWTFLIAAIFRIEEVFWCRRDGQAKVLGILFCVCGATILTLYKGPILFGNSTPVSPLRNSLFSVSQVLKLDSWKFGALCLVFDSFVCGAFVNLQVPALRRFPAPLTLMSLTTLLGGFMFAITVFFRMKDVSEIIFSPGPDLIAVIYAGLVASGLCLFFQCWANHKSGPVVVAAYTPMQPIFSAIFGTIFFGNVLVLGSLLGAASIISGLFLVIWGTTESMRLKILSLQIPTHGYYGDATKPTSPPVDPFLTITAPLVQPLLS</sequence>
<evidence type="ECO:0000313" key="10">
    <source>
        <dbReference type="Proteomes" id="UP000006727"/>
    </source>
</evidence>
<dbReference type="PANTHER" id="PTHR31218">
    <property type="entry name" value="WAT1-RELATED PROTEIN"/>
    <property type="match status" value="1"/>
</dbReference>
<name>A0A7I4DH24_PHYPA</name>
<dbReference type="Gramene" id="Pp3c4_12350V3.2">
    <property type="protein sequence ID" value="Pp3c4_12350V3.2"/>
    <property type="gene ID" value="Pp3c4_12350"/>
</dbReference>
<dbReference type="AlphaFoldDB" id="A0A7I4DH24"/>
<dbReference type="RefSeq" id="XP_024374767.1">
    <property type="nucleotide sequence ID" value="XM_024518999.2"/>
</dbReference>
<feature type="transmembrane region" description="Helical" evidence="7">
    <location>
        <begin position="129"/>
        <end position="150"/>
    </location>
</feature>
<accession>A0A7I4DH24</accession>
<feature type="domain" description="EamA" evidence="8">
    <location>
        <begin position="103"/>
        <end position="241"/>
    </location>
</feature>
<feature type="region of interest" description="Disordered" evidence="6">
    <location>
        <begin position="55"/>
        <end position="76"/>
    </location>
</feature>
<dbReference type="Proteomes" id="UP000006727">
    <property type="component" value="Chromosome 4"/>
</dbReference>
<feature type="transmembrane region" description="Helical" evidence="7">
    <location>
        <begin position="342"/>
        <end position="363"/>
    </location>
</feature>
<feature type="transmembrane region" description="Helical" evidence="7">
    <location>
        <begin position="21"/>
        <end position="44"/>
    </location>
</feature>
<dbReference type="GeneID" id="112281938"/>
<reference evidence="9" key="3">
    <citation type="submission" date="2020-12" db="UniProtKB">
        <authorList>
            <consortium name="EnsemblPlants"/>
        </authorList>
    </citation>
    <scope>IDENTIFICATION</scope>
</reference>
<dbReference type="SUPFAM" id="SSF103481">
    <property type="entry name" value="Multidrug resistance efflux transporter EmrE"/>
    <property type="match status" value="2"/>
</dbReference>
<evidence type="ECO:0000256" key="1">
    <source>
        <dbReference type="ARBA" id="ARBA00004141"/>
    </source>
</evidence>
<feature type="domain" description="EamA" evidence="8">
    <location>
        <begin position="277"/>
        <end position="414"/>
    </location>
</feature>
<reference evidence="9 10" key="2">
    <citation type="journal article" date="2018" name="Plant J.">
        <title>The Physcomitrella patens chromosome-scale assembly reveals moss genome structure and evolution.</title>
        <authorList>
            <person name="Lang D."/>
            <person name="Ullrich K.K."/>
            <person name="Murat F."/>
            <person name="Fuchs J."/>
            <person name="Jenkins J."/>
            <person name="Haas F.B."/>
            <person name="Piednoel M."/>
            <person name="Gundlach H."/>
            <person name="Van Bel M."/>
            <person name="Meyberg R."/>
            <person name="Vives C."/>
            <person name="Morata J."/>
            <person name="Symeonidi A."/>
            <person name="Hiss M."/>
            <person name="Muchero W."/>
            <person name="Kamisugi Y."/>
            <person name="Saleh O."/>
            <person name="Blanc G."/>
            <person name="Decker E.L."/>
            <person name="van Gessel N."/>
            <person name="Grimwood J."/>
            <person name="Hayes R.D."/>
            <person name="Graham S.W."/>
            <person name="Gunter L.E."/>
            <person name="McDaniel S.F."/>
            <person name="Hoernstein S.N.W."/>
            <person name="Larsson A."/>
            <person name="Li F.W."/>
            <person name="Perroud P.F."/>
            <person name="Phillips J."/>
            <person name="Ranjan P."/>
            <person name="Rokshar D.S."/>
            <person name="Rothfels C.J."/>
            <person name="Schneider L."/>
            <person name="Shu S."/>
            <person name="Stevenson D.W."/>
            <person name="Thummler F."/>
            <person name="Tillich M."/>
            <person name="Villarreal Aguilar J.C."/>
            <person name="Widiez T."/>
            <person name="Wong G.K."/>
            <person name="Wymore A."/>
            <person name="Zhang Y."/>
            <person name="Zimmer A.D."/>
            <person name="Quatrano R.S."/>
            <person name="Mayer K.F.X."/>
            <person name="Goodstein D."/>
            <person name="Casacuberta J.M."/>
            <person name="Vandepoele K."/>
            <person name="Reski R."/>
            <person name="Cuming A.C."/>
            <person name="Tuskan G.A."/>
            <person name="Maumus F."/>
            <person name="Salse J."/>
            <person name="Schmutz J."/>
            <person name="Rensing S.A."/>
        </authorList>
    </citation>
    <scope>NUCLEOTIDE SEQUENCE [LARGE SCALE GENOMIC DNA]</scope>
    <source>
        <strain evidence="9 10">cv. Gransden 2004</strain>
    </source>
</reference>
<dbReference type="InParanoid" id="A0A7I4DH24"/>
<comment type="subcellular location">
    <subcellularLocation>
        <location evidence="1">Membrane</location>
        <topology evidence="1">Multi-pass membrane protein</topology>
    </subcellularLocation>
</comment>
<dbReference type="GO" id="GO:0022857">
    <property type="term" value="F:transmembrane transporter activity"/>
    <property type="evidence" value="ECO:0007669"/>
    <property type="project" value="InterPro"/>
</dbReference>
<feature type="transmembrane region" description="Helical" evidence="7">
    <location>
        <begin position="225"/>
        <end position="243"/>
    </location>
</feature>
<feature type="transmembrane region" description="Helical" evidence="7">
    <location>
        <begin position="276"/>
        <end position="294"/>
    </location>
</feature>
<evidence type="ECO:0000259" key="8">
    <source>
        <dbReference type="Pfam" id="PF00892"/>
    </source>
</evidence>